<reference evidence="1 2" key="1">
    <citation type="submission" date="2015-12" db="EMBL/GenBank/DDBJ databases">
        <title>Draft genome sequence of Moniliophthora roreri, the causal agent of frosty pod rot of cacao.</title>
        <authorList>
            <person name="Aime M.C."/>
            <person name="Diaz-Valderrama J.R."/>
            <person name="Kijpornyongpan T."/>
            <person name="Phillips-Mora W."/>
        </authorList>
    </citation>
    <scope>NUCLEOTIDE SEQUENCE [LARGE SCALE GENOMIC DNA]</scope>
    <source>
        <strain evidence="1 2">MCA 2952</strain>
    </source>
</reference>
<dbReference type="EMBL" id="LATX01000967">
    <property type="protein sequence ID" value="KTB44234.1"/>
    <property type="molecule type" value="Genomic_DNA"/>
</dbReference>
<evidence type="ECO:0000313" key="2">
    <source>
        <dbReference type="Proteomes" id="UP000054988"/>
    </source>
</evidence>
<proteinExistence type="predicted"/>
<accession>A0A0W0G6P7</accession>
<protein>
    <submittedName>
        <fullName evidence="1">Uncharacterized protein</fullName>
    </submittedName>
</protein>
<comment type="caution">
    <text evidence="1">The sequence shown here is derived from an EMBL/GenBank/DDBJ whole genome shotgun (WGS) entry which is preliminary data.</text>
</comment>
<gene>
    <name evidence="1" type="ORF">WG66_3189</name>
</gene>
<organism evidence="1 2">
    <name type="scientific">Moniliophthora roreri</name>
    <name type="common">Frosty pod rot fungus</name>
    <name type="synonym">Monilia roreri</name>
    <dbReference type="NCBI Taxonomy" id="221103"/>
    <lineage>
        <taxon>Eukaryota</taxon>
        <taxon>Fungi</taxon>
        <taxon>Dikarya</taxon>
        <taxon>Basidiomycota</taxon>
        <taxon>Agaricomycotina</taxon>
        <taxon>Agaricomycetes</taxon>
        <taxon>Agaricomycetidae</taxon>
        <taxon>Agaricales</taxon>
        <taxon>Marasmiineae</taxon>
        <taxon>Marasmiaceae</taxon>
        <taxon>Moniliophthora</taxon>
    </lineage>
</organism>
<dbReference type="Proteomes" id="UP000054988">
    <property type="component" value="Unassembled WGS sequence"/>
</dbReference>
<dbReference type="AlphaFoldDB" id="A0A0W0G6P7"/>
<name>A0A0W0G6P7_MONRR</name>
<evidence type="ECO:0000313" key="1">
    <source>
        <dbReference type="EMBL" id="KTB44234.1"/>
    </source>
</evidence>
<sequence>MNVTNKYNLGYWKHNLS</sequence>